<reference evidence="1 2" key="1">
    <citation type="submission" date="2017-05" db="EMBL/GenBank/DDBJ databases">
        <title>Complete and WGS of Bordetella genogroups.</title>
        <authorList>
            <person name="Spilker T."/>
            <person name="LiPuma J."/>
        </authorList>
    </citation>
    <scope>NUCLEOTIDE SEQUENCE [LARGE SCALE GENOMIC DNA]</scope>
    <source>
        <strain evidence="1 2">AU17164</strain>
    </source>
</reference>
<dbReference type="AlphaFoldDB" id="A0A1W6YXH4"/>
<protein>
    <submittedName>
        <fullName evidence="1">Uncharacterized protein</fullName>
    </submittedName>
</protein>
<organism evidence="1 2">
    <name type="scientific">Bordetella genomosp. 9</name>
    <dbReference type="NCBI Taxonomy" id="1416803"/>
    <lineage>
        <taxon>Bacteria</taxon>
        <taxon>Pseudomonadati</taxon>
        <taxon>Pseudomonadota</taxon>
        <taxon>Betaproteobacteria</taxon>
        <taxon>Burkholderiales</taxon>
        <taxon>Alcaligenaceae</taxon>
        <taxon>Bordetella</taxon>
    </lineage>
</organism>
<evidence type="ECO:0000313" key="2">
    <source>
        <dbReference type="Proteomes" id="UP000194139"/>
    </source>
</evidence>
<accession>A0A1W6YXH4</accession>
<name>A0A1W6YXH4_9BORD</name>
<dbReference type="Proteomes" id="UP000194139">
    <property type="component" value="Chromosome"/>
</dbReference>
<evidence type="ECO:0000313" key="1">
    <source>
        <dbReference type="EMBL" id="ARP85777.1"/>
    </source>
</evidence>
<sequence length="61" mass="6777">MVQLDLENRTAQLSSLLMLIHGQGCSAFNGLPEVQRDHVLWLASDLAEEIRLMVNGEGAER</sequence>
<keyword evidence="2" id="KW-1185">Reference proteome</keyword>
<dbReference type="EMBL" id="CP021109">
    <property type="protein sequence ID" value="ARP85777.1"/>
    <property type="molecule type" value="Genomic_DNA"/>
</dbReference>
<gene>
    <name evidence="1" type="ORF">CAL13_05815</name>
</gene>
<proteinExistence type="predicted"/>